<keyword evidence="1" id="KW-0175">Coiled coil</keyword>
<dbReference type="Pfam" id="PF02470">
    <property type="entry name" value="MlaD"/>
    <property type="match status" value="1"/>
</dbReference>
<feature type="transmembrane region" description="Helical" evidence="3">
    <location>
        <begin position="12"/>
        <end position="34"/>
    </location>
</feature>
<name>B4D2R0_9BACT</name>
<dbReference type="PANTHER" id="PTHR33371">
    <property type="entry name" value="INTERMEMBRANE PHOSPHOLIPID TRANSPORT SYSTEM BINDING PROTEIN MLAD-RELATED"/>
    <property type="match status" value="1"/>
</dbReference>
<evidence type="ECO:0000313" key="5">
    <source>
        <dbReference type="EMBL" id="EDY19500.1"/>
    </source>
</evidence>
<evidence type="ECO:0000256" key="2">
    <source>
        <dbReference type="SAM" id="MobiDB-lite"/>
    </source>
</evidence>
<dbReference type="InParanoid" id="B4D2R0"/>
<dbReference type="Proteomes" id="UP000005824">
    <property type="component" value="Unassembled WGS sequence"/>
</dbReference>
<comment type="caution">
    <text evidence="5">The sequence shown here is derived from an EMBL/GenBank/DDBJ whole genome shotgun (WGS) entry which is preliminary data.</text>
</comment>
<dbReference type="STRING" id="497964.CfE428DRAFT_3185"/>
<dbReference type="InterPro" id="IPR052336">
    <property type="entry name" value="MlaD_Phospholipid_Transporter"/>
</dbReference>
<accession>B4D2R0</accession>
<dbReference type="eggNOG" id="COG1463">
    <property type="taxonomic scope" value="Bacteria"/>
</dbReference>
<feature type="region of interest" description="Disordered" evidence="2">
    <location>
        <begin position="312"/>
        <end position="340"/>
    </location>
</feature>
<evidence type="ECO:0000256" key="1">
    <source>
        <dbReference type="SAM" id="Coils"/>
    </source>
</evidence>
<keyword evidence="3" id="KW-0812">Transmembrane</keyword>
<keyword evidence="3" id="KW-1133">Transmembrane helix</keyword>
<evidence type="ECO:0000256" key="3">
    <source>
        <dbReference type="SAM" id="Phobius"/>
    </source>
</evidence>
<reference evidence="5 6" key="1">
    <citation type="journal article" date="2011" name="J. Bacteriol.">
        <title>Genome sequence of Chthoniobacter flavus Ellin428, an aerobic heterotrophic soil bacterium.</title>
        <authorList>
            <person name="Kant R."/>
            <person name="van Passel M.W."/>
            <person name="Palva A."/>
            <person name="Lucas S."/>
            <person name="Lapidus A."/>
            <person name="Glavina Del Rio T."/>
            <person name="Dalin E."/>
            <person name="Tice H."/>
            <person name="Bruce D."/>
            <person name="Goodwin L."/>
            <person name="Pitluck S."/>
            <person name="Larimer F.W."/>
            <person name="Land M.L."/>
            <person name="Hauser L."/>
            <person name="Sangwan P."/>
            <person name="de Vos W.M."/>
            <person name="Janssen P.H."/>
            <person name="Smidt H."/>
        </authorList>
    </citation>
    <scope>NUCLEOTIDE SEQUENCE [LARGE SCALE GENOMIC DNA]</scope>
    <source>
        <strain evidence="5 6">Ellin428</strain>
    </source>
</reference>
<evidence type="ECO:0000313" key="6">
    <source>
        <dbReference type="Proteomes" id="UP000005824"/>
    </source>
</evidence>
<feature type="domain" description="Mce/MlaD" evidence="4">
    <location>
        <begin position="38"/>
        <end position="120"/>
    </location>
</feature>
<dbReference type="PANTHER" id="PTHR33371:SF4">
    <property type="entry name" value="INTERMEMBRANE PHOSPHOLIPID TRANSPORT SYSTEM BINDING PROTEIN MLAD"/>
    <property type="match status" value="1"/>
</dbReference>
<sequence>MNLVRNEIRTGLLVVITLVVLVGVLIFLGAPGVFVPQHTYRIYFENAAGVKPGAPVLLGGRKIGQVRSLFSPVEEKDRPNPKLETMIEVTVAARARIFKTVKVEITQPTMLGDAVIDFASGKESSGLAPDGAYFVGERAPSLSDLPSTVMERLDPVLTKLNGTLDSLEKTSNNLTRLTAEGADLQEAFAEFKQFGVNLNEISGYDSSLRHSLQNIETLTSDNGKLGQSLNHLAELTGPDGSLSKTFKNTEKFTSELTAHDDAAVILHNFRAASENLDRALTQIGQQFTTIGGNLEQASDTVKRQPWRLIWPTTKKYPEPAPGIPARGEKATPSPTPKKRR</sequence>
<dbReference type="RefSeq" id="WP_006980510.1">
    <property type="nucleotide sequence ID" value="NZ_ABVL01000008.1"/>
</dbReference>
<evidence type="ECO:0000259" key="4">
    <source>
        <dbReference type="Pfam" id="PF02470"/>
    </source>
</evidence>
<proteinExistence type="predicted"/>
<feature type="coiled-coil region" evidence="1">
    <location>
        <begin position="157"/>
        <end position="187"/>
    </location>
</feature>
<dbReference type="InterPro" id="IPR003399">
    <property type="entry name" value="Mce/MlaD"/>
</dbReference>
<organism evidence="5 6">
    <name type="scientific">Chthoniobacter flavus Ellin428</name>
    <dbReference type="NCBI Taxonomy" id="497964"/>
    <lineage>
        <taxon>Bacteria</taxon>
        <taxon>Pseudomonadati</taxon>
        <taxon>Verrucomicrobiota</taxon>
        <taxon>Spartobacteria</taxon>
        <taxon>Chthoniobacterales</taxon>
        <taxon>Chthoniobacteraceae</taxon>
        <taxon>Chthoniobacter</taxon>
    </lineage>
</organism>
<keyword evidence="6" id="KW-1185">Reference proteome</keyword>
<protein>
    <submittedName>
        <fullName evidence="5">Mammalian cell entry related domain protein</fullName>
    </submittedName>
</protein>
<keyword evidence="3" id="KW-0472">Membrane</keyword>
<gene>
    <name evidence="5" type="ORF">CfE428DRAFT_3185</name>
</gene>
<dbReference type="EMBL" id="ABVL01000008">
    <property type="protein sequence ID" value="EDY19500.1"/>
    <property type="molecule type" value="Genomic_DNA"/>
</dbReference>
<dbReference type="AlphaFoldDB" id="B4D2R0"/>